<keyword evidence="1" id="KW-0175">Coiled coil</keyword>
<comment type="caution">
    <text evidence="2">The sequence shown here is derived from an EMBL/GenBank/DDBJ whole genome shotgun (WGS) entry which is preliminary data.</text>
</comment>
<evidence type="ECO:0000256" key="1">
    <source>
        <dbReference type="SAM" id="Coils"/>
    </source>
</evidence>
<dbReference type="OrthoDB" id="1174484at2759"/>
<protein>
    <recommendedName>
        <fullName evidence="4">No apical meristem-associated C-terminal domain-containing protein</fullName>
    </recommendedName>
</protein>
<evidence type="ECO:0000313" key="3">
    <source>
        <dbReference type="Proteomes" id="UP000327157"/>
    </source>
</evidence>
<feature type="coiled-coil region" evidence="1">
    <location>
        <begin position="155"/>
        <end position="182"/>
    </location>
</feature>
<evidence type="ECO:0008006" key="4">
    <source>
        <dbReference type="Google" id="ProtNLM"/>
    </source>
</evidence>
<accession>A0A5N5FZU3</accession>
<proteinExistence type="predicted"/>
<dbReference type="EMBL" id="SMOL01000553">
    <property type="protein sequence ID" value="KAB2608626.1"/>
    <property type="molecule type" value="Genomic_DNA"/>
</dbReference>
<dbReference type="Proteomes" id="UP000327157">
    <property type="component" value="Chromosome 14"/>
</dbReference>
<dbReference type="AlphaFoldDB" id="A0A5N5FZU3"/>
<name>A0A5N5FZU3_9ROSA</name>
<keyword evidence="3" id="KW-1185">Reference proteome</keyword>
<reference evidence="3" key="2">
    <citation type="submission" date="2019-10" db="EMBL/GenBank/DDBJ databases">
        <title>A de novo genome assembly of a pear dwarfing rootstock.</title>
        <authorList>
            <person name="Wang F."/>
            <person name="Wang J."/>
            <person name="Li S."/>
            <person name="Zhang Y."/>
            <person name="Fang M."/>
            <person name="Ma L."/>
            <person name="Zhao Y."/>
            <person name="Jiang S."/>
        </authorList>
    </citation>
    <scope>NUCLEOTIDE SEQUENCE [LARGE SCALE GENOMIC DNA]</scope>
</reference>
<gene>
    <name evidence="2" type="ORF">D8674_011794</name>
</gene>
<organism evidence="2 3">
    <name type="scientific">Pyrus ussuriensis x Pyrus communis</name>
    <dbReference type="NCBI Taxonomy" id="2448454"/>
    <lineage>
        <taxon>Eukaryota</taxon>
        <taxon>Viridiplantae</taxon>
        <taxon>Streptophyta</taxon>
        <taxon>Embryophyta</taxon>
        <taxon>Tracheophyta</taxon>
        <taxon>Spermatophyta</taxon>
        <taxon>Magnoliopsida</taxon>
        <taxon>eudicotyledons</taxon>
        <taxon>Gunneridae</taxon>
        <taxon>Pentapetalae</taxon>
        <taxon>rosids</taxon>
        <taxon>fabids</taxon>
        <taxon>Rosales</taxon>
        <taxon>Rosaceae</taxon>
        <taxon>Amygdaloideae</taxon>
        <taxon>Maleae</taxon>
        <taxon>Pyrus</taxon>
    </lineage>
</organism>
<reference evidence="2 3" key="1">
    <citation type="submission" date="2019-09" db="EMBL/GenBank/DDBJ databases">
        <authorList>
            <person name="Ou C."/>
        </authorList>
    </citation>
    <scope>NUCLEOTIDE SEQUENCE [LARGE SCALE GENOMIC DNA]</scope>
    <source>
        <strain evidence="2">S2</strain>
        <tissue evidence="2">Leaf</tissue>
    </source>
</reference>
<reference evidence="2 3" key="3">
    <citation type="submission" date="2019-11" db="EMBL/GenBank/DDBJ databases">
        <title>A de novo genome assembly of a pear dwarfing rootstock.</title>
        <authorList>
            <person name="Wang F."/>
            <person name="Wang J."/>
            <person name="Li S."/>
            <person name="Zhang Y."/>
            <person name="Fang M."/>
            <person name="Ma L."/>
            <person name="Zhao Y."/>
            <person name="Jiang S."/>
        </authorList>
    </citation>
    <scope>NUCLEOTIDE SEQUENCE [LARGE SCALE GENOMIC DNA]</scope>
    <source>
        <strain evidence="2">S2</strain>
        <tissue evidence="2">Leaf</tissue>
    </source>
</reference>
<evidence type="ECO:0000313" key="2">
    <source>
        <dbReference type="EMBL" id="KAB2608626.1"/>
    </source>
</evidence>
<sequence>MATSAMKGVWTRMSKKYYEFYEGTTPLNTRNHMSCSSRWNKHLHPSLNKWHQALLTASRHESRANYYDEHHGCWEICKGWVLFEDPPQHRVGPTPMFGTASSVVDGDEDESLTIQETRVENMSQSEGSIPRAMGRNKARKLKENGKAKDDYTFQQEMVEERNHRHEERAKQIQEEMNNRNMQRNTLDYTPMSKAYFDRKKKKIMAQRQLFTFDYTPTMADDKDDIF</sequence>